<evidence type="ECO:0000256" key="1">
    <source>
        <dbReference type="SAM" id="Coils"/>
    </source>
</evidence>
<feature type="coiled-coil region" evidence="1">
    <location>
        <begin position="121"/>
        <end position="158"/>
    </location>
</feature>
<organism evidence="3">
    <name type="scientific">Hyperionvirus sp</name>
    <dbReference type="NCBI Taxonomy" id="2487770"/>
    <lineage>
        <taxon>Viruses</taxon>
        <taxon>Varidnaviria</taxon>
        <taxon>Bamfordvirae</taxon>
        <taxon>Nucleocytoviricota</taxon>
        <taxon>Megaviricetes</taxon>
        <taxon>Imitervirales</taxon>
        <taxon>Mimiviridae</taxon>
        <taxon>Klosneuvirinae</taxon>
    </lineage>
</organism>
<keyword evidence="2" id="KW-0472">Membrane</keyword>
<gene>
    <name evidence="3" type="ORF">Hyperionvirus2_114</name>
</gene>
<accession>A0A3G5A668</accession>
<sequence>MLRFSRLVSQVLSKPLTIRCVIKCKPQRTLSLACRPLRRSYQIFNQQRTIAFRSIPARRSIVFDNINKRPKRNIGGDFFEKTLSTFIYTYFTVVIVVGAALTVTVIYGLITVLTNIFTPRAQLLENKISSKESEIAVLQKELAALQKELAELQNITNKI</sequence>
<keyword evidence="1" id="KW-0175">Coiled coil</keyword>
<keyword evidence="2" id="KW-1133">Transmembrane helix</keyword>
<evidence type="ECO:0000313" key="3">
    <source>
        <dbReference type="EMBL" id="AYV82746.1"/>
    </source>
</evidence>
<dbReference type="EMBL" id="MK072384">
    <property type="protein sequence ID" value="AYV82746.1"/>
    <property type="molecule type" value="Genomic_DNA"/>
</dbReference>
<evidence type="ECO:0000256" key="2">
    <source>
        <dbReference type="SAM" id="Phobius"/>
    </source>
</evidence>
<keyword evidence="2" id="KW-0812">Transmembrane</keyword>
<protein>
    <submittedName>
        <fullName evidence="3">Uncharacterized protein</fullName>
    </submittedName>
</protein>
<proteinExistence type="predicted"/>
<name>A0A3G5A668_9VIRU</name>
<reference evidence="3" key="1">
    <citation type="submission" date="2018-10" db="EMBL/GenBank/DDBJ databases">
        <title>Hidden diversity of soil giant viruses.</title>
        <authorList>
            <person name="Schulz F."/>
            <person name="Alteio L."/>
            <person name="Goudeau D."/>
            <person name="Ryan E.M."/>
            <person name="Malmstrom R.R."/>
            <person name="Blanchard J."/>
            <person name="Woyke T."/>
        </authorList>
    </citation>
    <scope>NUCLEOTIDE SEQUENCE</scope>
    <source>
        <strain evidence="3">HYV1</strain>
    </source>
</reference>
<feature type="transmembrane region" description="Helical" evidence="2">
    <location>
        <begin position="87"/>
        <end position="110"/>
    </location>
</feature>